<dbReference type="Gene3D" id="1.10.260.40">
    <property type="entry name" value="lambda repressor-like DNA-binding domains"/>
    <property type="match status" value="1"/>
</dbReference>
<evidence type="ECO:0000313" key="3">
    <source>
        <dbReference type="Proteomes" id="UP001469365"/>
    </source>
</evidence>
<dbReference type="Pfam" id="PF17765">
    <property type="entry name" value="MLTR_LBD"/>
    <property type="match status" value="1"/>
</dbReference>
<organism evidence="2 3">
    <name type="scientific">Paenibacillus filicis</name>
    <dbReference type="NCBI Taxonomy" id="669464"/>
    <lineage>
        <taxon>Bacteria</taxon>
        <taxon>Bacillati</taxon>
        <taxon>Bacillota</taxon>
        <taxon>Bacilli</taxon>
        <taxon>Bacillales</taxon>
        <taxon>Paenibacillaceae</taxon>
        <taxon>Paenibacillus</taxon>
    </lineage>
</organism>
<proteinExistence type="predicted"/>
<gene>
    <name evidence="2" type="ORF">WMW72_07600</name>
</gene>
<dbReference type="Proteomes" id="UP001469365">
    <property type="component" value="Unassembled WGS sequence"/>
</dbReference>
<protein>
    <submittedName>
        <fullName evidence="2">Helix-turn-helix transcriptional regulator</fullName>
    </submittedName>
</protein>
<name>A0ABU9DG26_9BACL</name>
<dbReference type="SMART" id="SM00530">
    <property type="entry name" value="HTH_XRE"/>
    <property type="match status" value="1"/>
</dbReference>
<dbReference type="SUPFAM" id="SSF47413">
    <property type="entry name" value="lambda repressor-like DNA-binding domains"/>
    <property type="match status" value="1"/>
</dbReference>
<dbReference type="Gene3D" id="3.30.450.180">
    <property type="match status" value="1"/>
</dbReference>
<dbReference type="InterPro" id="IPR010982">
    <property type="entry name" value="Lambda_DNA-bd_dom_sf"/>
</dbReference>
<accession>A0ABU9DG26</accession>
<reference evidence="2 3" key="1">
    <citation type="submission" date="2024-04" db="EMBL/GenBank/DDBJ databases">
        <title>draft genome sequnece of Paenibacillus filicis.</title>
        <authorList>
            <person name="Kim D.-U."/>
        </authorList>
    </citation>
    <scope>NUCLEOTIDE SEQUENCE [LARGE SCALE GENOMIC DNA]</scope>
    <source>
        <strain evidence="2 3">KACC14197</strain>
    </source>
</reference>
<dbReference type="InterPro" id="IPR001387">
    <property type="entry name" value="Cro/C1-type_HTH"/>
</dbReference>
<sequence length="286" mass="32413">MNKDARLSALAEFLSAHRARLQPVDVGLPAGTRRRTPGLRREEVAQLAGVSTTWYTWLEQGREITVSTQVMECIASALRLNEDERHYLFTLASEQPIQPTVATDTETAAPIPPSLQMLLTELASCPAIISDRRCQIVGWNEAAAAIFMDFNLVPPEDRNLIWLLFTRKEFRALAANWYEFVCGFLAIFRYYYGRYVGDPWYGAFIERLSKQNPDFVSLWNRNDVSPGPEVFIEFRHAKAGKMLFDLSSLQVQGQTDLRMSVYTPSLGSDTALKLKHVMDRLNTGKS</sequence>
<dbReference type="Pfam" id="PF13560">
    <property type="entry name" value="HTH_31"/>
    <property type="match status" value="1"/>
</dbReference>
<comment type="caution">
    <text evidence="2">The sequence shown here is derived from an EMBL/GenBank/DDBJ whole genome shotgun (WGS) entry which is preliminary data.</text>
</comment>
<dbReference type="CDD" id="cd00093">
    <property type="entry name" value="HTH_XRE"/>
    <property type="match status" value="1"/>
</dbReference>
<keyword evidence="3" id="KW-1185">Reference proteome</keyword>
<dbReference type="EMBL" id="JBBPCC010000003">
    <property type="protein sequence ID" value="MEK8127781.1"/>
    <property type="molecule type" value="Genomic_DNA"/>
</dbReference>
<dbReference type="PANTHER" id="PTHR35010:SF2">
    <property type="entry name" value="BLL4672 PROTEIN"/>
    <property type="match status" value="1"/>
</dbReference>
<dbReference type="InterPro" id="IPR041413">
    <property type="entry name" value="MLTR_LBD"/>
</dbReference>
<dbReference type="RefSeq" id="WP_341414910.1">
    <property type="nucleotide sequence ID" value="NZ_JBBPCC010000003.1"/>
</dbReference>
<dbReference type="PANTHER" id="PTHR35010">
    <property type="entry name" value="BLL4672 PROTEIN-RELATED"/>
    <property type="match status" value="1"/>
</dbReference>
<evidence type="ECO:0000313" key="2">
    <source>
        <dbReference type="EMBL" id="MEK8127781.1"/>
    </source>
</evidence>
<feature type="domain" description="HTH cro/C1-type" evidence="1">
    <location>
        <begin position="13"/>
        <end position="85"/>
    </location>
</feature>
<evidence type="ECO:0000259" key="1">
    <source>
        <dbReference type="SMART" id="SM00530"/>
    </source>
</evidence>